<accession>X1E495</accession>
<reference evidence="1" key="1">
    <citation type="journal article" date="2014" name="Front. Microbiol.">
        <title>High frequency of phylogenetically diverse reductive dehalogenase-homologous genes in deep subseafloor sedimentary metagenomes.</title>
        <authorList>
            <person name="Kawai M."/>
            <person name="Futagami T."/>
            <person name="Toyoda A."/>
            <person name="Takaki Y."/>
            <person name="Nishi S."/>
            <person name="Hori S."/>
            <person name="Arai W."/>
            <person name="Tsubouchi T."/>
            <person name="Morono Y."/>
            <person name="Uchiyama I."/>
            <person name="Ito T."/>
            <person name="Fujiyama A."/>
            <person name="Inagaki F."/>
            <person name="Takami H."/>
        </authorList>
    </citation>
    <scope>NUCLEOTIDE SEQUENCE</scope>
    <source>
        <strain evidence="1">Expedition CK06-06</strain>
    </source>
</reference>
<protein>
    <submittedName>
        <fullName evidence="1">Uncharacterized protein</fullName>
    </submittedName>
</protein>
<evidence type="ECO:0000313" key="1">
    <source>
        <dbReference type="EMBL" id="GAH03458.1"/>
    </source>
</evidence>
<name>X1E495_9ZZZZ</name>
<dbReference type="InterPro" id="IPR036388">
    <property type="entry name" value="WH-like_DNA-bd_sf"/>
</dbReference>
<feature type="non-terminal residue" evidence="1">
    <location>
        <position position="1"/>
    </location>
</feature>
<gene>
    <name evidence="1" type="ORF">S01H4_42015</name>
</gene>
<organism evidence="1">
    <name type="scientific">marine sediment metagenome</name>
    <dbReference type="NCBI Taxonomy" id="412755"/>
    <lineage>
        <taxon>unclassified sequences</taxon>
        <taxon>metagenomes</taxon>
        <taxon>ecological metagenomes</taxon>
    </lineage>
</organism>
<dbReference type="AlphaFoldDB" id="X1E495"/>
<comment type="caution">
    <text evidence="1">The sequence shown here is derived from an EMBL/GenBank/DDBJ whole genome shotgun (WGS) entry which is preliminary data.</text>
</comment>
<sequence length="68" mass="8113">KMKKETENKVIKLIRNKEKPTTAIASILGRNYYDAIKILEELEEKNKITKITLGHYTFWKAKKKYQKN</sequence>
<proteinExistence type="predicted"/>
<dbReference type="EMBL" id="BART01023028">
    <property type="protein sequence ID" value="GAH03458.1"/>
    <property type="molecule type" value="Genomic_DNA"/>
</dbReference>
<dbReference type="Gene3D" id="1.10.10.10">
    <property type="entry name" value="Winged helix-like DNA-binding domain superfamily/Winged helix DNA-binding domain"/>
    <property type="match status" value="1"/>
</dbReference>